<dbReference type="Proteomes" id="UP000008726">
    <property type="component" value="Segment"/>
</dbReference>
<dbReference type="GeneID" id="18560132"/>
<dbReference type="KEGG" id="vg:18560132"/>
<evidence type="ECO:0000313" key="2">
    <source>
        <dbReference type="Proteomes" id="UP000008726"/>
    </source>
</evidence>
<accession>E5DQE1</accession>
<evidence type="ECO:0000313" key="1">
    <source>
        <dbReference type="EMBL" id="ADQ52927.1"/>
    </source>
</evidence>
<keyword evidence="2" id="KW-1185">Reference proteome</keyword>
<proteinExistence type="predicted"/>
<dbReference type="RefSeq" id="YP_009011637.1">
    <property type="nucleotide sequence ID" value="NC_023688.1"/>
</dbReference>
<organism evidence="1 2">
    <name type="scientific">Aeromonas phage PX29</name>
    <dbReference type="NCBI Taxonomy" id="926067"/>
    <lineage>
        <taxon>Viruses</taxon>
        <taxon>Duplodnaviria</taxon>
        <taxon>Heunggongvirae</taxon>
        <taxon>Uroviricota</taxon>
        <taxon>Caudoviricetes</taxon>
        <taxon>Pantevenvirales</taxon>
        <taxon>Straboviridae</taxon>
        <taxon>Angelvirus</taxon>
        <taxon>Angelvirus px29</taxon>
    </lineage>
</organism>
<name>E5DQE1_9CAUD</name>
<protein>
    <submittedName>
        <fullName evidence="1">Uncharacterized protein</fullName>
    </submittedName>
</protein>
<gene>
    <name evidence="1" type="ORF">PX29p208</name>
</gene>
<dbReference type="OrthoDB" id="13125at10239"/>
<sequence>MNRIGTKIRQFTIIDIYGIDTSGNKVYACVCDKCTKRKGLGLPVFPAKFQDISRMRCWCDRKYHFNDKQRQKLVMQNLSKTKFTLFTAPSIKEEWHRESQIALQCEHGHTTFTKVGKVMFDQPKCDVCIGIEKKKPKHLAVKIVSDYAKSNGYAVKQVSGWAGNSTQYQVTCKQHGSFDLSLTRIKSNTRCEICSSYEKSPAGL</sequence>
<dbReference type="EMBL" id="GU396103">
    <property type="protein sequence ID" value="ADQ52927.1"/>
    <property type="molecule type" value="Genomic_DNA"/>
</dbReference>
<reference evidence="1 2" key="1">
    <citation type="journal article" date="2010" name="Virol. J.">
        <title>Genomes of the T4-related bacteriophages as windows on microbial genome evolution.</title>
        <authorList>
            <person name="Petrov V.M."/>
            <person name="Ratnayaka S."/>
            <person name="Nolan J.M."/>
            <person name="Miller E.S."/>
            <person name="Karam J.D."/>
        </authorList>
    </citation>
    <scope>NUCLEOTIDE SEQUENCE [LARGE SCALE GENOMIC DNA]</scope>
</reference>